<name>A0A7S5DBN5_9HEMI</name>
<comment type="function">
    <text evidence="1">Core subunit of the mitochondrial membrane respiratory chain NADH dehydrogenase (Complex I) that is believed to belong to the minimal assembly required for catalysis. Complex I functions in the transfer of electrons from NADH to the respiratory chain. The immediate electron acceptor for the enzyme is believed to be ubiquinone.</text>
</comment>
<dbReference type="InterPro" id="IPR003945">
    <property type="entry name" value="NU5C-like"/>
</dbReference>
<comment type="catalytic activity">
    <reaction evidence="17">
        <text>a ubiquinone + NADH + 5 H(+)(in) = a ubiquinol + NAD(+) + 4 H(+)(out)</text>
        <dbReference type="Rhea" id="RHEA:29091"/>
        <dbReference type="Rhea" id="RHEA-COMP:9565"/>
        <dbReference type="Rhea" id="RHEA-COMP:9566"/>
        <dbReference type="ChEBI" id="CHEBI:15378"/>
        <dbReference type="ChEBI" id="CHEBI:16389"/>
        <dbReference type="ChEBI" id="CHEBI:17976"/>
        <dbReference type="ChEBI" id="CHEBI:57540"/>
        <dbReference type="ChEBI" id="CHEBI:57945"/>
        <dbReference type="EC" id="7.1.1.2"/>
    </reaction>
</comment>
<reference evidence="21" key="1">
    <citation type="submission" date="2018-05" db="EMBL/GenBank/DDBJ databases">
        <authorList>
            <person name="Huang Y."/>
            <person name="Qin D."/>
        </authorList>
    </citation>
    <scope>NUCLEOTIDE SEQUENCE</scope>
</reference>
<dbReference type="GO" id="GO:0008137">
    <property type="term" value="F:NADH dehydrogenase (ubiquinone) activity"/>
    <property type="evidence" value="ECO:0007669"/>
    <property type="project" value="UniProtKB-EC"/>
</dbReference>
<dbReference type="InterPro" id="IPR001750">
    <property type="entry name" value="ND/Mrp_TM"/>
</dbReference>
<evidence type="ECO:0000256" key="1">
    <source>
        <dbReference type="ARBA" id="ARBA00003257"/>
    </source>
</evidence>
<feature type="transmembrane region" description="Helical" evidence="18">
    <location>
        <begin position="475"/>
        <end position="496"/>
    </location>
</feature>
<proteinExistence type="predicted"/>
<evidence type="ECO:0000256" key="5">
    <source>
        <dbReference type="ARBA" id="ARBA00022448"/>
    </source>
</evidence>
<evidence type="ECO:0000256" key="9">
    <source>
        <dbReference type="ARBA" id="ARBA00022967"/>
    </source>
</evidence>
<evidence type="ECO:0000256" key="8">
    <source>
        <dbReference type="ARBA" id="ARBA00022792"/>
    </source>
</evidence>
<accession>A0A7S5DBN5</accession>
<keyword evidence="9" id="KW-1278">Translocase</keyword>
<evidence type="ECO:0000256" key="7">
    <source>
        <dbReference type="ARBA" id="ARBA00022692"/>
    </source>
</evidence>
<evidence type="ECO:0000256" key="17">
    <source>
        <dbReference type="ARBA" id="ARBA00049551"/>
    </source>
</evidence>
<sequence length="558" mass="65849">MLFMLNISFFFLFFFIFFMWGGVYLYLFDVTYLFEYMYFFFNSCNFSLVFLFDWMSLTFMSVVFLISGCVFLYSLDYMSGDYFIIRFYFLVFMFVSSMFMLVMMPDLVCLILGWDGLGLVSYCLVIYYQSSVSLSSGYLTLLINRLGDLFLILCICWSFNYGCWHYNYLFTYNYLNNMIMMFMILACLTKSAQFPFSSWLPAAMAAPTPVSSLVHSSTLVTAGVYILIRFNFFITSFFNLILVNLTLLTILLSGFGALYENDLSKIVAFSTMGQLGFMIFVILMGCSYLSFIHLLIHALFKSLLFLCSGIFISGFMGVQDIRFMGNLTLQSPLIGSCFFISLLSLCGFPFYSGFFSKDLIVELSILSELNFVYLMIFFFSIYLTLIYCFRLGFFLFFSSVSMNLFYLKDFVNMSISCLILLFFSVAFGSSLFWMLNSMYIYVFDFYFKYMIIFFFMYFFIFYNVFNFFNFSMGNFFVYFFGNMWFLPFFCSTYISSKFYFLGHYLFILMDSSWSEYLLVLNSVTLLKIFNLWLDKFLSNSFKSYLVSFFLYIMIMLIF</sequence>
<keyword evidence="13" id="KW-0830">Ubiquinone</keyword>
<evidence type="ECO:0000256" key="14">
    <source>
        <dbReference type="ARBA" id="ARBA00023128"/>
    </source>
</evidence>
<keyword evidence="7 18" id="KW-0812">Transmembrane</keyword>
<dbReference type="PANTHER" id="PTHR42829:SF2">
    <property type="entry name" value="NADH-UBIQUINONE OXIDOREDUCTASE CHAIN 5"/>
    <property type="match status" value="1"/>
</dbReference>
<evidence type="ECO:0000256" key="12">
    <source>
        <dbReference type="ARBA" id="ARBA00023027"/>
    </source>
</evidence>
<dbReference type="GO" id="GO:0005743">
    <property type="term" value="C:mitochondrial inner membrane"/>
    <property type="evidence" value="ECO:0007669"/>
    <property type="project" value="UniProtKB-SubCell"/>
</dbReference>
<feature type="transmembrane region" description="Helical" evidence="18">
    <location>
        <begin position="7"/>
        <end position="28"/>
    </location>
</feature>
<keyword evidence="8" id="KW-0999">Mitochondrion inner membrane</keyword>
<dbReference type="GO" id="GO:0042773">
    <property type="term" value="P:ATP synthesis coupled electron transport"/>
    <property type="evidence" value="ECO:0007669"/>
    <property type="project" value="InterPro"/>
</dbReference>
<dbReference type="InterPro" id="IPR010934">
    <property type="entry name" value="NADH_DH_su5_C"/>
</dbReference>
<feature type="transmembrane region" description="Helical" evidence="18">
    <location>
        <begin position="48"/>
        <end position="75"/>
    </location>
</feature>
<evidence type="ECO:0000256" key="13">
    <source>
        <dbReference type="ARBA" id="ARBA00023075"/>
    </source>
</evidence>
<evidence type="ECO:0000256" key="15">
    <source>
        <dbReference type="ARBA" id="ARBA00023136"/>
    </source>
</evidence>
<feature type="transmembrane region" description="Helical" evidence="18">
    <location>
        <begin position="540"/>
        <end position="557"/>
    </location>
</feature>
<evidence type="ECO:0000256" key="6">
    <source>
        <dbReference type="ARBA" id="ARBA00022660"/>
    </source>
</evidence>
<evidence type="ECO:0000259" key="19">
    <source>
        <dbReference type="Pfam" id="PF00361"/>
    </source>
</evidence>
<feature type="transmembrane region" description="Helical" evidence="18">
    <location>
        <begin position="271"/>
        <end position="296"/>
    </location>
</feature>
<dbReference type="GO" id="GO:0003954">
    <property type="term" value="F:NADH dehydrogenase activity"/>
    <property type="evidence" value="ECO:0007669"/>
    <property type="project" value="TreeGrafter"/>
</dbReference>
<feature type="transmembrane region" description="Helical" evidence="18">
    <location>
        <begin position="333"/>
        <end position="351"/>
    </location>
</feature>
<feature type="domain" description="NADH:quinone oxidoreductase/Mrp antiporter transmembrane" evidence="19">
    <location>
        <begin position="106"/>
        <end position="382"/>
    </location>
</feature>
<feature type="transmembrane region" description="Helical" evidence="18">
    <location>
        <begin position="371"/>
        <end position="398"/>
    </location>
</feature>
<evidence type="ECO:0000256" key="2">
    <source>
        <dbReference type="ARBA" id="ARBA00004448"/>
    </source>
</evidence>
<keyword evidence="15 18" id="KW-0472">Membrane</keyword>
<feature type="transmembrane region" description="Helical" evidence="18">
    <location>
        <begin position="446"/>
        <end position="468"/>
    </location>
</feature>
<evidence type="ECO:0000256" key="10">
    <source>
        <dbReference type="ARBA" id="ARBA00022982"/>
    </source>
</evidence>
<dbReference type="Pfam" id="PF00361">
    <property type="entry name" value="Proton_antipo_M"/>
    <property type="match status" value="1"/>
</dbReference>
<keyword evidence="5" id="KW-0813">Transport</keyword>
<dbReference type="EMBL" id="MH293457">
    <property type="protein sequence ID" value="QBZ38102.1"/>
    <property type="molecule type" value="Genomic_DNA"/>
</dbReference>
<feature type="domain" description="NADH dehydrogenase subunit 5 C-terminal" evidence="20">
    <location>
        <begin position="387"/>
        <end position="558"/>
    </location>
</feature>
<feature type="transmembrane region" description="Helical" evidence="18">
    <location>
        <begin position="410"/>
        <end position="434"/>
    </location>
</feature>
<evidence type="ECO:0000259" key="20">
    <source>
        <dbReference type="Pfam" id="PF06455"/>
    </source>
</evidence>
<evidence type="ECO:0000256" key="18">
    <source>
        <dbReference type="SAM" id="Phobius"/>
    </source>
</evidence>
<reference evidence="21" key="2">
    <citation type="journal article" date="2020" name="Genomics">
        <title>Contribution to the mitogenome diversity in Delphacinae: Phylogenetic and ecological implications.</title>
        <authorList>
            <person name="Huang Y.-X."/>
            <person name="Ren F.-J."/>
            <person name="Bartlett C.R."/>
            <person name="Wei Y.-S."/>
            <person name="Qin D.-Z."/>
        </authorList>
    </citation>
    <scope>NUCLEOTIDE SEQUENCE</scope>
</reference>
<feature type="transmembrane region" description="Helical" evidence="18">
    <location>
        <begin position="174"/>
        <end position="192"/>
    </location>
</feature>
<evidence type="ECO:0000313" key="21">
    <source>
        <dbReference type="EMBL" id="QBZ38102.1"/>
    </source>
</evidence>
<evidence type="ECO:0000256" key="3">
    <source>
        <dbReference type="ARBA" id="ARBA00012944"/>
    </source>
</evidence>
<keyword evidence="14 21" id="KW-0496">Mitochondrion</keyword>
<dbReference type="AlphaFoldDB" id="A0A7S5DBN5"/>
<evidence type="ECO:0000256" key="4">
    <source>
        <dbReference type="ARBA" id="ARBA00021096"/>
    </source>
</evidence>
<dbReference type="Pfam" id="PF06455">
    <property type="entry name" value="NADH5_C"/>
    <property type="match status" value="1"/>
</dbReference>
<feature type="transmembrane region" description="Helical" evidence="18">
    <location>
        <begin position="516"/>
        <end position="533"/>
    </location>
</feature>
<feature type="transmembrane region" description="Helical" evidence="18">
    <location>
        <begin position="302"/>
        <end position="321"/>
    </location>
</feature>
<evidence type="ECO:0000256" key="11">
    <source>
        <dbReference type="ARBA" id="ARBA00022989"/>
    </source>
</evidence>
<dbReference type="EC" id="7.1.1.2" evidence="3"/>
<keyword evidence="10" id="KW-0249">Electron transport</keyword>
<comment type="subcellular location">
    <subcellularLocation>
        <location evidence="2">Mitochondrion inner membrane</location>
        <topology evidence="2">Multi-pass membrane protein</topology>
    </subcellularLocation>
</comment>
<keyword evidence="6" id="KW-0679">Respiratory chain</keyword>
<dbReference type="PRINTS" id="PR01434">
    <property type="entry name" value="NADHDHGNASE5"/>
</dbReference>
<protein>
    <recommendedName>
        <fullName evidence="4">NADH-ubiquinone oxidoreductase chain 5</fullName>
        <ecNumber evidence="3">7.1.1.2</ecNumber>
    </recommendedName>
    <alternativeName>
        <fullName evidence="16">NADH dehydrogenase subunit 5</fullName>
    </alternativeName>
</protein>
<evidence type="ECO:0000256" key="16">
    <source>
        <dbReference type="ARBA" id="ARBA00031027"/>
    </source>
</evidence>
<feature type="transmembrane region" description="Helical" evidence="18">
    <location>
        <begin position="87"/>
        <end position="113"/>
    </location>
</feature>
<gene>
    <name evidence="21" type="primary">ND5</name>
</gene>
<keyword evidence="12" id="KW-0520">NAD</keyword>
<feature type="transmembrane region" description="Helical" evidence="18">
    <location>
        <begin position="240"/>
        <end position="259"/>
    </location>
</feature>
<feature type="transmembrane region" description="Helical" evidence="18">
    <location>
        <begin position="213"/>
        <end position="234"/>
    </location>
</feature>
<organism evidence="21">
    <name type="scientific">Cemus sauteri</name>
    <dbReference type="NCBI Taxonomy" id="871497"/>
    <lineage>
        <taxon>Eukaryota</taxon>
        <taxon>Metazoa</taxon>
        <taxon>Ecdysozoa</taxon>
        <taxon>Arthropoda</taxon>
        <taxon>Hexapoda</taxon>
        <taxon>Insecta</taxon>
        <taxon>Pterygota</taxon>
        <taxon>Neoptera</taxon>
        <taxon>Paraneoptera</taxon>
        <taxon>Hemiptera</taxon>
        <taxon>Auchenorrhyncha</taxon>
        <taxon>Fulgoroidea</taxon>
        <taxon>Delphacidae</taxon>
        <taxon>Delphacinae</taxon>
        <taxon>Cemus</taxon>
    </lineage>
</organism>
<geneLocation type="mitochondrion" evidence="21"/>
<dbReference type="GO" id="GO:0015990">
    <property type="term" value="P:electron transport coupled proton transport"/>
    <property type="evidence" value="ECO:0007669"/>
    <property type="project" value="TreeGrafter"/>
</dbReference>
<feature type="transmembrane region" description="Helical" evidence="18">
    <location>
        <begin position="149"/>
        <end position="168"/>
    </location>
</feature>
<dbReference type="PANTHER" id="PTHR42829">
    <property type="entry name" value="NADH-UBIQUINONE OXIDOREDUCTASE CHAIN 5"/>
    <property type="match status" value="1"/>
</dbReference>
<keyword evidence="11 18" id="KW-1133">Transmembrane helix</keyword>